<reference evidence="3 4" key="1">
    <citation type="submission" date="2024-08" db="EMBL/GenBank/DDBJ databases">
        <authorList>
            <person name="Cucini C."/>
            <person name="Frati F."/>
        </authorList>
    </citation>
    <scope>NUCLEOTIDE SEQUENCE [LARGE SCALE GENOMIC DNA]</scope>
</reference>
<feature type="domain" description="Carboxylesterase type B" evidence="2">
    <location>
        <begin position="1"/>
        <end position="387"/>
    </location>
</feature>
<evidence type="ECO:0000313" key="3">
    <source>
        <dbReference type="EMBL" id="CAL8072147.1"/>
    </source>
</evidence>
<dbReference type="PANTHER" id="PTHR11559">
    <property type="entry name" value="CARBOXYLESTERASE"/>
    <property type="match status" value="1"/>
</dbReference>
<dbReference type="Proteomes" id="UP001642540">
    <property type="component" value="Unassembled WGS sequence"/>
</dbReference>
<protein>
    <recommendedName>
        <fullName evidence="2">Carboxylesterase type B domain-containing protein</fullName>
    </recommendedName>
</protein>
<dbReference type="Pfam" id="PF00135">
    <property type="entry name" value="COesterase"/>
    <property type="match status" value="1"/>
</dbReference>
<evidence type="ECO:0000313" key="4">
    <source>
        <dbReference type="Proteomes" id="UP001642540"/>
    </source>
</evidence>
<dbReference type="InterPro" id="IPR002018">
    <property type="entry name" value="CarbesteraseB"/>
</dbReference>
<keyword evidence="4" id="KW-1185">Reference proteome</keyword>
<proteinExistence type="predicted"/>
<dbReference type="EMBL" id="CAXLJM020000007">
    <property type="protein sequence ID" value="CAL8072147.1"/>
    <property type="molecule type" value="Genomic_DNA"/>
</dbReference>
<dbReference type="InterPro" id="IPR029058">
    <property type="entry name" value="AB_hydrolase_fold"/>
</dbReference>
<dbReference type="Gene3D" id="3.40.50.1820">
    <property type="entry name" value="alpha/beta hydrolase"/>
    <property type="match status" value="1"/>
</dbReference>
<dbReference type="InterPro" id="IPR050309">
    <property type="entry name" value="Type-B_Carboxylest/Lipase"/>
</dbReference>
<evidence type="ECO:0000256" key="1">
    <source>
        <dbReference type="ARBA" id="ARBA00023180"/>
    </source>
</evidence>
<keyword evidence="1" id="KW-0325">Glycoprotein</keyword>
<evidence type="ECO:0000259" key="2">
    <source>
        <dbReference type="Pfam" id="PF00135"/>
    </source>
</evidence>
<accession>A0ABP1PQK5</accession>
<name>A0ABP1PQK5_9HEXA</name>
<comment type="caution">
    <text evidence="3">The sequence shown here is derived from an EMBL/GenBank/DDBJ whole genome shotgun (WGS) entry which is preliminary data.</text>
</comment>
<gene>
    <name evidence="3" type="ORF">ODALV1_LOCUS2024</name>
</gene>
<organism evidence="3 4">
    <name type="scientific">Orchesella dallaii</name>
    <dbReference type="NCBI Taxonomy" id="48710"/>
    <lineage>
        <taxon>Eukaryota</taxon>
        <taxon>Metazoa</taxon>
        <taxon>Ecdysozoa</taxon>
        <taxon>Arthropoda</taxon>
        <taxon>Hexapoda</taxon>
        <taxon>Collembola</taxon>
        <taxon>Entomobryomorpha</taxon>
        <taxon>Entomobryoidea</taxon>
        <taxon>Orchesellidae</taxon>
        <taxon>Orchesellinae</taxon>
        <taxon>Orchesella</taxon>
    </lineage>
</organism>
<dbReference type="SUPFAM" id="SSF53474">
    <property type="entry name" value="alpha/beta-Hydrolases"/>
    <property type="match status" value="1"/>
</dbReference>
<sequence length="393" mass="43997">MSTGDRNARGNFGLKDQLEALKWIGEHIANFGGDPKKITLMGESVGAGSANLHMISPLTSKAVSIHGAILLSGSSFNHWAVMNDTFLNTKLIARRMNCPTSKSDLLVECLRRKDPYMLVGQQLHLWKIPVFSRLLFGPVIESNIDNPNAFMVQAPEVTYSKPDAIRSIPVISGVNRNEGGAFAANVDIVPFLYSAINSKQEEMTSYAMAFDKLPGVNGAETAAKVSKFYFNDKRWSYKNLDRISDVLGDRTITTGVYKFLQRHSQVAPTYGYFFTHSPSTGSSFLAQLMGMRTNEYGVSHGDELPFIFSMDQLSDDFTNKEDLAISKFLVDLCVNFASDKQPFPQNAVSENVTWSPILNPKYMELLEINGKTKKMMPFPYMERMKFWESLNLN</sequence>